<feature type="domain" description="LysM" evidence="3">
    <location>
        <begin position="185"/>
        <end position="229"/>
    </location>
</feature>
<dbReference type="EMBL" id="SAUY01000014">
    <property type="protein sequence ID" value="RWR30866.1"/>
    <property type="molecule type" value="Genomic_DNA"/>
</dbReference>
<comment type="caution">
    <text evidence="4">The sequence shown here is derived from an EMBL/GenBank/DDBJ whole genome shotgun (WGS) entry which is preliminary data.</text>
</comment>
<dbReference type="InterPro" id="IPR018392">
    <property type="entry name" value="LysM"/>
</dbReference>
<protein>
    <submittedName>
        <fullName evidence="4">M23 family metallopeptidase</fullName>
    </submittedName>
</protein>
<feature type="chain" id="PRO_5018991860" evidence="2">
    <location>
        <begin position="32"/>
        <end position="400"/>
    </location>
</feature>
<reference evidence="4 5" key="2">
    <citation type="submission" date="2019-01" db="EMBL/GenBank/DDBJ databases">
        <authorList>
            <person name="Li Y."/>
        </authorList>
    </citation>
    <scope>NUCLEOTIDE SEQUENCE [LARGE SCALE GENOMIC DNA]</scope>
    <source>
        <strain evidence="4 5">07D10-4-3</strain>
    </source>
</reference>
<dbReference type="SMART" id="SM00257">
    <property type="entry name" value="LysM"/>
    <property type="match status" value="2"/>
</dbReference>
<evidence type="ECO:0000313" key="4">
    <source>
        <dbReference type="EMBL" id="RWR30866.1"/>
    </source>
</evidence>
<evidence type="ECO:0000256" key="2">
    <source>
        <dbReference type="SAM" id="SignalP"/>
    </source>
</evidence>
<feature type="signal peptide" evidence="2">
    <location>
        <begin position="1"/>
        <end position="31"/>
    </location>
</feature>
<dbReference type="PANTHER" id="PTHR21666">
    <property type="entry name" value="PEPTIDASE-RELATED"/>
    <property type="match status" value="1"/>
</dbReference>
<dbReference type="CDD" id="cd00118">
    <property type="entry name" value="LysM"/>
    <property type="match status" value="1"/>
</dbReference>
<dbReference type="Pfam" id="PF01551">
    <property type="entry name" value="Peptidase_M23"/>
    <property type="match status" value="1"/>
</dbReference>
<sequence length="400" mass="40506">MTPIAAPRTTARIPLRRSGLLLTGCALVALAGCSANGYDPDLRGLAGLGFDTSSAAQQAVQARPQPDSRGVISYPNYQVAVARRGDSAATVAQRVGLNPAELASYNAIEPNTPLNSGAVLALPNRVSEPTAGTAIASAGGTGGDDRVDITTLASSAIDRAAPPAGTTTTAAAAPAPAARAGAEPVRHKVTRGETAYSIARYYNVPVKSLAEWNGLSGDLSVREGQYLLIPVASAAGSAAVTQPGQGSPTPQPPSAATPLPSEQTVAAATPIDRSAAPDLGSGRTSGGQLLMPVSGSIIRPYAKGRNDGIDISTTAGAPVKAAEAGTVAAITRDTEQVPILVLRHADGLLTVYANIDQITVAKGDTVTRGQTIAKARAGDGSFVHFEVRKGLDSVDPVPYL</sequence>
<gene>
    <name evidence="4" type="ORF">D2T29_11995</name>
</gene>
<evidence type="ECO:0000256" key="1">
    <source>
        <dbReference type="SAM" id="MobiDB-lite"/>
    </source>
</evidence>
<accession>A0A443KDV7</accession>
<feature type="compositionally biased region" description="Low complexity" evidence="1">
    <location>
        <begin position="160"/>
        <end position="182"/>
    </location>
</feature>
<dbReference type="InterPro" id="IPR036779">
    <property type="entry name" value="LysM_dom_sf"/>
</dbReference>
<evidence type="ECO:0000313" key="5">
    <source>
        <dbReference type="Proteomes" id="UP000284451"/>
    </source>
</evidence>
<feature type="region of interest" description="Disordered" evidence="1">
    <location>
        <begin position="160"/>
        <end position="186"/>
    </location>
</feature>
<dbReference type="GO" id="GO:0004222">
    <property type="term" value="F:metalloendopeptidase activity"/>
    <property type="evidence" value="ECO:0007669"/>
    <property type="project" value="TreeGrafter"/>
</dbReference>
<dbReference type="AlphaFoldDB" id="A0A443KDV7"/>
<dbReference type="PROSITE" id="PS51782">
    <property type="entry name" value="LYSM"/>
    <property type="match status" value="1"/>
</dbReference>
<dbReference type="InterPro" id="IPR050570">
    <property type="entry name" value="Cell_wall_metabolism_enzyme"/>
</dbReference>
<dbReference type="RefSeq" id="WP_128232594.1">
    <property type="nucleotide sequence ID" value="NZ_SAUY01000014.1"/>
</dbReference>
<name>A0A443KDV7_9RHOB</name>
<keyword evidence="2" id="KW-0732">Signal</keyword>
<dbReference type="Gene3D" id="2.70.70.10">
    <property type="entry name" value="Glucose Permease (Domain IIA)"/>
    <property type="match status" value="1"/>
</dbReference>
<dbReference type="SUPFAM" id="SSF51261">
    <property type="entry name" value="Duplicated hybrid motif"/>
    <property type="match status" value="1"/>
</dbReference>
<evidence type="ECO:0000259" key="3">
    <source>
        <dbReference type="PROSITE" id="PS51782"/>
    </source>
</evidence>
<proteinExistence type="predicted"/>
<reference evidence="4 5" key="1">
    <citation type="submission" date="2019-01" db="EMBL/GenBank/DDBJ databases">
        <title>Sinorhodobacter populi sp. nov. isolated from the symptomatic bark tissue of Populus euramericana canker.</title>
        <authorList>
            <person name="Xu G."/>
        </authorList>
    </citation>
    <scope>NUCLEOTIDE SEQUENCE [LARGE SCALE GENOMIC DNA]</scope>
    <source>
        <strain evidence="4 5">07D10-4-3</strain>
    </source>
</reference>
<dbReference type="CDD" id="cd12797">
    <property type="entry name" value="M23_peptidase"/>
    <property type="match status" value="1"/>
</dbReference>
<dbReference type="InterPro" id="IPR016047">
    <property type="entry name" value="M23ase_b-sheet_dom"/>
</dbReference>
<dbReference type="Gene3D" id="3.10.350.10">
    <property type="entry name" value="LysM domain"/>
    <property type="match status" value="1"/>
</dbReference>
<dbReference type="InterPro" id="IPR011055">
    <property type="entry name" value="Dup_hybrid_motif"/>
</dbReference>
<feature type="region of interest" description="Disordered" evidence="1">
    <location>
        <begin position="239"/>
        <end position="264"/>
    </location>
</feature>
<dbReference type="PANTHER" id="PTHR21666:SF291">
    <property type="entry name" value="STAGE II SPORULATION PROTEIN Q"/>
    <property type="match status" value="1"/>
</dbReference>
<organism evidence="4 5">
    <name type="scientific">Paenirhodobacter populi</name>
    <dbReference type="NCBI Taxonomy" id="2306993"/>
    <lineage>
        <taxon>Bacteria</taxon>
        <taxon>Pseudomonadati</taxon>
        <taxon>Pseudomonadota</taxon>
        <taxon>Alphaproteobacteria</taxon>
        <taxon>Rhodobacterales</taxon>
        <taxon>Rhodobacter group</taxon>
        <taxon>Paenirhodobacter</taxon>
    </lineage>
</organism>
<dbReference type="Pfam" id="PF01476">
    <property type="entry name" value="LysM"/>
    <property type="match status" value="2"/>
</dbReference>
<dbReference type="Proteomes" id="UP000284451">
    <property type="component" value="Unassembled WGS sequence"/>
</dbReference>